<gene>
    <name evidence="1" type="ORF">H7965_29435</name>
</gene>
<organism evidence="1 2">
    <name type="scientific">Siccirubricoccus deserti</name>
    <dbReference type="NCBI Taxonomy" id="2013562"/>
    <lineage>
        <taxon>Bacteria</taxon>
        <taxon>Pseudomonadati</taxon>
        <taxon>Pseudomonadota</taxon>
        <taxon>Alphaproteobacteria</taxon>
        <taxon>Acetobacterales</taxon>
        <taxon>Roseomonadaceae</taxon>
        <taxon>Siccirubricoccus</taxon>
    </lineage>
</organism>
<protein>
    <recommendedName>
        <fullName evidence="3">Transposase</fullName>
    </recommendedName>
</protein>
<dbReference type="Proteomes" id="UP000600101">
    <property type="component" value="Unassembled WGS sequence"/>
</dbReference>
<sequence>MVQVVADRHGVSTGQLYTWLKQMLAMAVSGFTPVEVRPEALLAPAPAPEPPTAPATGDLQVLLPGGAELRFSGAVTPGILREVLAALGGR</sequence>
<dbReference type="AlphaFoldDB" id="A0A9X0R5I8"/>
<proteinExistence type="predicted"/>
<name>A0A9X0R5I8_9PROT</name>
<reference evidence="1" key="1">
    <citation type="submission" date="2020-08" db="EMBL/GenBank/DDBJ databases">
        <authorList>
            <person name="Hu Y."/>
            <person name="Nguyen S.V."/>
            <person name="Li F."/>
            <person name="Fanning S."/>
        </authorList>
    </citation>
    <scope>NUCLEOTIDE SEQUENCE</scope>
    <source>
        <strain evidence="1">SYSU D8009</strain>
    </source>
</reference>
<accession>A0A9X0R5I8</accession>
<keyword evidence="2" id="KW-1185">Reference proteome</keyword>
<comment type="caution">
    <text evidence="1">The sequence shown here is derived from an EMBL/GenBank/DDBJ whole genome shotgun (WGS) entry which is preliminary data.</text>
</comment>
<evidence type="ECO:0000313" key="1">
    <source>
        <dbReference type="EMBL" id="MBC4019328.1"/>
    </source>
</evidence>
<evidence type="ECO:0008006" key="3">
    <source>
        <dbReference type="Google" id="ProtNLM"/>
    </source>
</evidence>
<evidence type="ECO:0000313" key="2">
    <source>
        <dbReference type="Proteomes" id="UP000600101"/>
    </source>
</evidence>
<dbReference type="EMBL" id="JACOMF010000173">
    <property type="protein sequence ID" value="MBC4019328.1"/>
    <property type="molecule type" value="Genomic_DNA"/>
</dbReference>